<protein>
    <submittedName>
        <fullName evidence="2">Putative EAL-domain containing protein YkuI</fullName>
    </submittedName>
</protein>
<dbReference type="AlphaFoldDB" id="A0A1X9ME59"/>
<dbReference type="InterPro" id="IPR029151">
    <property type="entry name" value="Sensor-like_sf"/>
</dbReference>
<dbReference type="CDD" id="cd01948">
    <property type="entry name" value="EAL"/>
    <property type="match status" value="1"/>
</dbReference>
<organism evidence="2 3">
    <name type="scientific">Halalkalibacter krulwichiae</name>
    <dbReference type="NCBI Taxonomy" id="199441"/>
    <lineage>
        <taxon>Bacteria</taxon>
        <taxon>Bacillati</taxon>
        <taxon>Bacillota</taxon>
        <taxon>Bacilli</taxon>
        <taxon>Bacillales</taxon>
        <taxon>Bacillaceae</taxon>
        <taxon>Halalkalibacter</taxon>
    </lineage>
</organism>
<dbReference type="RefSeq" id="WP_066149731.1">
    <property type="nucleotide sequence ID" value="NZ_CP020814.1"/>
</dbReference>
<dbReference type="SUPFAM" id="SSF141868">
    <property type="entry name" value="EAL domain-like"/>
    <property type="match status" value="1"/>
</dbReference>
<dbReference type="GO" id="GO:0071111">
    <property type="term" value="F:cyclic-guanylate-specific phosphodiesterase activity"/>
    <property type="evidence" value="ECO:0007669"/>
    <property type="project" value="InterPro"/>
</dbReference>
<evidence type="ECO:0000259" key="1">
    <source>
        <dbReference type="PROSITE" id="PS50883"/>
    </source>
</evidence>
<evidence type="ECO:0000313" key="3">
    <source>
        <dbReference type="Proteomes" id="UP000193006"/>
    </source>
</evidence>
<dbReference type="InterPro" id="IPR050706">
    <property type="entry name" value="Cyclic-di-GMP_PDE-like"/>
</dbReference>
<dbReference type="STRING" id="199441.BkAM31D_13770"/>
<dbReference type="SUPFAM" id="SSF103190">
    <property type="entry name" value="Sensory domain-like"/>
    <property type="match status" value="1"/>
</dbReference>
<dbReference type="SMART" id="SM00052">
    <property type="entry name" value="EAL"/>
    <property type="match status" value="1"/>
</dbReference>
<dbReference type="EMBL" id="CP020814">
    <property type="protein sequence ID" value="ARK30820.1"/>
    <property type="molecule type" value="Genomic_DNA"/>
</dbReference>
<dbReference type="Pfam" id="PF00563">
    <property type="entry name" value="EAL"/>
    <property type="match status" value="1"/>
</dbReference>
<dbReference type="PROSITE" id="PS50883">
    <property type="entry name" value="EAL"/>
    <property type="match status" value="1"/>
</dbReference>
<dbReference type="Gene3D" id="3.20.20.450">
    <property type="entry name" value="EAL domain"/>
    <property type="match status" value="1"/>
</dbReference>
<gene>
    <name evidence="2" type="primary">ykuI</name>
    <name evidence="2" type="ORF">BkAM31D_13770</name>
</gene>
<reference evidence="2 3" key="1">
    <citation type="submission" date="2017-04" db="EMBL/GenBank/DDBJ databases">
        <title>Bacillus krulwichiae AM31D Genome sequencing and assembly.</title>
        <authorList>
            <person name="Krulwich T.A."/>
            <person name="Anastor L."/>
            <person name="Ehrlich R."/>
            <person name="Ehrlich G.D."/>
            <person name="Janto B."/>
        </authorList>
    </citation>
    <scope>NUCLEOTIDE SEQUENCE [LARGE SCALE GENOMIC DNA]</scope>
    <source>
        <strain evidence="2 3">AM31D</strain>
    </source>
</reference>
<dbReference type="Proteomes" id="UP000193006">
    <property type="component" value="Chromosome"/>
</dbReference>
<feature type="domain" description="EAL" evidence="1">
    <location>
        <begin position="1"/>
        <end position="249"/>
    </location>
</feature>
<name>A0A1X9ME59_9BACI</name>
<evidence type="ECO:0000313" key="2">
    <source>
        <dbReference type="EMBL" id="ARK30820.1"/>
    </source>
</evidence>
<dbReference type="InterPro" id="IPR018842">
    <property type="entry name" value="YkuI_C"/>
</dbReference>
<accession>A0A1X9ME59</accession>
<dbReference type="InterPro" id="IPR035919">
    <property type="entry name" value="EAL_sf"/>
</dbReference>
<sequence>MDPLDVLMNKDKVIPYFQPIFSADKQLVVGYEVLARIQTADGVQSLGSFFQDNSIPDEYRLEMDDHVQKLALDMYLGTDQTAILFFNYDATLFVKDNGETFIQRLEAYNKLGLDNQQIVLEFKEDDLMEEIDGHKHLFYYIQSLGIKLAIDGVRHNGNNLDLIAKLKPNIIKVDLTFMEDEELPHLYAEVHQPLSMLSRKLGATLLFESVSNFNQLNYSWRNGGRYYQGFYLHAPHPNFVDVNCCKEKMQKLFHHFIVYERKKMEAQFALSNELSTSIKQSMKQIQPEDPYDEMIQKIANEMDRFAFRIYICDAEGFQQSSNIEKEHGSHWKLKKEGRMKNWSWRPYFLENIVRMNIEKRGFLSDLYTDIERDERIRTYSYPISDQLYLFLDIPYEYLFEQEGLL</sequence>
<dbReference type="Gene3D" id="3.30.450.20">
    <property type="entry name" value="PAS domain"/>
    <property type="match status" value="1"/>
</dbReference>
<dbReference type="InterPro" id="IPR001633">
    <property type="entry name" value="EAL_dom"/>
</dbReference>
<proteinExistence type="predicted"/>
<dbReference type="Pfam" id="PF10388">
    <property type="entry name" value="YkuI_C"/>
    <property type="match status" value="1"/>
</dbReference>
<dbReference type="KEGG" id="bkw:BkAM31D_13770"/>
<dbReference type="Gene3D" id="1.20.5.170">
    <property type="match status" value="1"/>
</dbReference>
<keyword evidence="3" id="KW-1185">Reference proteome</keyword>
<dbReference type="PANTHER" id="PTHR33121:SF82">
    <property type="entry name" value="SIGNAL TRANSDUCTION PROTEIN CONTAINING A EAL DOMAIN"/>
    <property type="match status" value="1"/>
</dbReference>
<dbReference type="PANTHER" id="PTHR33121">
    <property type="entry name" value="CYCLIC DI-GMP PHOSPHODIESTERASE PDEF"/>
    <property type="match status" value="1"/>
</dbReference>